<protein>
    <submittedName>
        <fullName evidence="1">EFHC1 protein</fullName>
    </submittedName>
</protein>
<sequence>MAGQPLYITRADERCLQFLEARPKQFPYADPIACAKKLAALKGEPEMEDPDGVDPDRLKELALSLGLDIVDHEIVTVLRRFGVTDEDGNLRILGPAVLETAAARERPQMSIQTPSR</sequence>
<name>A0A812IZY9_9DINO</name>
<keyword evidence="2" id="KW-1185">Reference proteome</keyword>
<dbReference type="Proteomes" id="UP000601435">
    <property type="component" value="Unassembled WGS sequence"/>
</dbReference>
<evidence type="ECO:0000313" key="2">
    <source>
        <dbReference type="Proteomes" id="UP000601435"/>
    </source>
</evidence>
<gene>
    <name evidence="1" type="primary">EFHC1</name>
    <name evidence="1" type="ORF">SNEC2469_LOCUS1237</name>
</gene>
<proteinExistence type="predicted"/>
<dbReference type="AlphaFoldDB" id="A0A812IZY9"/>
<reference evidence="1" key="1">
    <citation type="submission" date="2021-02" db="EMBL/GenBank/DDBJ databases">
        <authorList>
            <person name="Dougan E. K."/>
            <person name="Rhodes N."/>
            <person name="Thang M."/>
            <person name="Chan C."/>
        </authorList>
    </citation>
    <scope>NUCLEOTIDE SEQUENCE</scope>
</reference>
<accession>A0A812IZY9</accession>
<evidence type="ECO:0000313" key="1">
    <source>
        <dbReference type="EMBL" id="CAE7193057.1"/>
    </source>
</evidence>
<comment type="caution">
    <text evidence="1">The sequence shown here is derived from an EMBL/GenBank/DDBJ whole genome shotgun (WGS) entry which is preliminary data.</text>
</comment>
<dbReference type="EMBL" id="CAJNJA010005565">
    <property type="protein sequence ID" value="CAE7193057.1"/>
    <property type="molecule type" value="Genomic_DNA"/>
</dbReference>
<organism evidence="1 2">
    <name type="scientific">Symbiodinium necroappetens</name>
    <dbReference type="NCBI Taxonomy" id="1628268"/>
    <lineage>
        <taxon>Eukaryota</taxon>
        <taxon>Sar</taxon>
        <taxon>Alveolata</taxon>
        <taxon>Dinophyceae</taxon>
        <taxon>Suessiales</taxon>
        <taxon>Symbiodiniaceae</taxon>
        <taxon>Symbiodinium</taxon>
    </lineage>
</organism>
<dbReference type="OrthoDB" id="10333219at2759"/>